<comment type="catalytic activity">
    <reaction evidence="20 22">
        <text>DNA(n) + a 2'-deoxyribonucleoside 5'-triphosphate = DNA(n+1) + diphosphate</text>
        <dbReference type="Rhea" id="RHEA:22508"/>
        <dbReference type="Rhea" id="RHEA-COMP:17339"/>
        <dbReference type="Rhea" id="RHEA-COMP:17340"/>
        <dbReference type="ChEBI" id="CHEBI:33019"/>
        <dbReference type="ChEBI" id="CHEBI:61560"/>
        <dbReference type="ChEBI" id="CHEBI:173112"/>
        <dbReference type="EC" id="2.7.7.7"/>
    </reaction>
</comment>
<dbReference type="Pfam" id="PF00136">
    <property type="entry name" value="DNA_pol_B"/>
    <property type="match status" value="1"/>
</dbReference>
<keyword evidence="11 22" id="KW-0863">Zinc-finger</keyword>
<feature type="region of interest" description="Disordered" evidence="23">
    <location>
        <begin position="432"/>
        <end position="482"/>
    </location>
</feature>
<dbReference type="Pfam" id="PF03104">
    <property type="entry name" value="DNA_pol_B_exo1"/>
    <property type="match status" value="1"/>
</dbReference>
<evidence type="ECO:0000256" key="21">
    <source>
        <dbReference type="ARBA" id="ARBA00066055"/>
    </source>
</evidence>
<keyword evidence="5 22" id="KW-0004">4Fe-4S</keyword>
<dbReference type="GO" id="GO:0000166">
    <property type="term" value="F:nucleotide binding"/>
    <property type="evidence" value="ECO:0007669"/>
    <property type="project" value="InterPro"/>
</dbReference>
<evidence type="ECO:0000256" key="15">
    <source>
        <dbReference type="ARBA" id="ARBA00023014"/>
    </source>
</evidence>
<dbReference type="Pfam" id="PF24065">
    <property type="entry name" value="REV3_N"/>
    <property type="match status" value="1"/>
</dbReference>
<dbReference type="EMBL" id="JAKJXP020000082">
    <property type="protein sequence ID" value="KAK7748395.1"/>
    <property type="molecule type" value="Genomic_DNA"/>
</dbReference>
<dbReference type="SUPFAM" id="SSF53098">
    <property type="entry name" value="Ribonuclease H-like"/>
    <property type="match status" value="1"/>
</dbReference>
<dbReference type="Gene3D" id="1.10.132.60">
    <property type="entry name" value="DNA polymerase family B, C-terminal domain"/>
    <property type="match status" value="1"/>
</dbReference>
<gene>
    <name evidence="29" type="primary">REV3</name>
    <name evidence="29" type="ORF">SLS62_008658</name>
</gene>
<evidence type="ECO:0000256" key="1">
    <source>
        <dbReference type="ARBA" id="ARBA00001966"/>
    </source>
</evidence>
<keyword evidence="6 22" id="KW-0808">Transferase</keyword>
<dbReference type="Gene3D" id="3.90.1600.10">
    <property type="entry name" value="Palm domain of DNA polymerase"/>
    <property type="match status" value="1"/>
</dbReference>
<dbReference type="InterPro" id="IPR036397">
    <property type="entry name" value="RNaseH_sf"/>
</dbReference>
<evidence type="ECO:0000256" key="16">
    <source>
        <dbReference type="ARBA" id="ARBA00023125"/>
    </source>
</evidence>
<dbReference type="InterPro" id="IPR006133">
    <property type="entry name" value="DNA-dir_DNA_pol_B_exonuc"/>
</dbReference>
<name>A0AAN9UI03_9PEZI</name>
<reference evidence="29 30" key="1">
    <citation type="submission" date="2024-02" db="EMBL/GenBank/DDBJ databases">
        <title>De novo assembly and annotation of 12 fungi associated with fruit tree decline syndrome in Ontario, Canada.</title>
        <authorList>
            <person name="Sulman M."/>
            <person name="Ellouze W."/>
            <person name="Ilyukhin E."/>
        </authorList>
    </citation>
    <scope>NUCLEOTIDE SEQUENCE [LARGE SCALE GENOMIC DNA]</scope>
    <source>
        <strain evidence="29 30">M11/M66-122</strain>
    </source>
</reference>
<evidence type="ECO:0000256" key="5">
    <source>
        <dbReference type="ARBA" id="ARBA00022485"/>
    </source>
</evidence>
<accession>A0AAN9UI03</accession>
<keyword evidence="9 22" id="KW-0479">Metal-binding</keyword>
<dbReference type="InterPro" id="IPR056447">
    <property type="entry name" value="REV3_N"/>
</dbReference>
<dbReference type="GO" id="GO:0005739">
    <property type="term" value="C:mitochondrion"/>
    <property type="evidence" value="ECO:0007669"/>
    <property type="project" value="UniProtKB-SubCell"/>
</dbReference>
<comment type="caution">
    <text evidence="29">The sequence shown here is derived from an EMBL/GenBank/DDBJ whole genome shotgun (WGS) entry which is preliminary data.</text>
</comment>
<dbReference type="GO" id="GO:0042276">
    <property type="term" value="P:error-prone translesion synthesis"/>
    <property type="evidence" value="ECO:0007669"/>
    <property type="project" value="TreeGrafter"/>
</dbReference>
<evidence type="ECO:0000256" key="23">
    <source>
        <dbReference type="SAM" id="MobiDB-lite"/>
    </source>
</evidence>
<dbReference type="Pfam" id="PF14260">
    <property type="entry name" value="zf-C4pol"/>
    <property type="match status" value="1"/>
</dbReference>
<dbReference type="Gene3D" id="3.30.342.10">
    <property type="entry name" value="DNA Polymerase, chain B, domain 1"/>
    <property type="match status" value="1"/>
</dbReference>
<feature type="domain" description="DNA polymerase zeta catalytic subunit N-terminal" evidence="28">
    <location>
        <begin position="4"/>
        <end position="60"/>
    </location>
</feature>
<dbReference type="PROSITE" id="PS00116">
    <property type="entry name" value="DNA_POLYMERASE_B"/>
    <property type="match status" value="1"/>
</dbReference>
<feature type="domain" description="DNA polymerase delta/zeta catalytic subunit N-terminal" evidence="27">
    <location>
        <begin position="61"/>
        <end position="142"/>
    </location>
</feature>
<keyword evidence="10" id="KW-0227">DNA damage</keyword>
<keyword evidence="14 22" id="KW-0408">Iron</keyword>
<keyword evidence="15 22" id="KW-0411">Iron-sulfur</keyword>
<feature type="compositionally biased region" description="Polar residues" evidence="23">
    <location>
        <begin position="454"/>
        <end position="471"/>
    </location>
</feature>
<dbReference type="Gene3D" id="3.30.420.10">
    <property type="entry name" value="Ribonuclease H-like superfamily/Ribonuclease H"/>
    <property type="match status" value="1"/>
</dbReference>
<evidence type="ECO:0000259" key="26">
    <source>
        <dbReference type="Pfam" id="PF14260"/>
    </source>
</evidence>
<feature type="domain" description="DNA-directed DNA polymerase family B exonuclease" evidence="25">
    <location>
        <begin position="863"/>
        <end position="1048"/>
    </location>
</feature>
<keyword evidence="16 22" id="KW-0238">DNA-binding</keyword>
<dbReference type="GO" id="GO:0003887">
    <property type="term" value="F:DNA-directed DNA polymerase activity"/>
    <property type="evidence" value="ECO:0007669"/>
    <property type="project" value="UniProtKB-KW"/>
</dbReference>
<dbReference type="PANTHER" id="PTHR45812:SF1">
    <property type="entry name" value="DNA POLYMERASE ZETA CATALYTIC SUBUNIT"/>
    <property type="match status" value="1"/>
</dbReference>
<evidence type="ECO:0000256" key="13">
    <source>
        <dbReference type="ARBA" id="ARBA00022932"/>
    </source>
</evidence>
<feature type="compositionally biased region" description="Low complexity" evidence="23">
    <location>
        <begin position="586"/>
        <end position="602"/>
    </location>
</feature>
<dbReference type="GO" id="GO:0008270">
    <property type="term" value="F:zinc ion binding"/>
    <property type="evidence" value="ECO:0007669"/>
    <property type="project" value="UniProtKB-KW"/>
</dbReference>
<dbReference type="GO" id="GO:0003677">
    <property type="term" value="F:DNA binding"/>
    <property type="evidence" value="ECO:0007669"/>
    <property type="project" value="UniProtKB-KW"/>
</dbReference>
<evidence type="ECO:0000259" key="24">
    <source>
        <dbReference type="Pfam" id="PF00136"/>
    </source>
</evidence>
<dbReference type="FunFam" id="1.10.287.690:FF:000002">
    <property type="entry name" value="DNA polymerase zeta"/>
    <property type="match status" value="1"/>
</dbReference>
<feature type="compositionally biased region" description="Low complexity" evidence="23">
    <location>
        <begin position="622"/>
        <end position="633"/>
    </location>
</feature>
<evidence type="ECO:0000259" key="25">
    <source>
        <dbReference type="Pfam" id="PF03104"/>
    </source>
</evidence>
<comment type="cofactor">
    <cofactor evidence="1 22">
        <name>[4Fe-4S] cluster</name>
        <dbReference type="ChEBI" id="CHEBI:49883"/>
    </cofactor>
</comment>
<keyword evidence="7 22" id="KW-0548">Nucleotidyltransferase</keyword>
<dbReference type="InterPro" id="IPR030559">
    <property type="entry name" value="PolZ_Rev3"/>
</dbReference>
<protein>
    <recommendedName>
        <fullName evidence="22">DNA polymerase</fullName>
        <ecNumber evidence="22">2.7.7.7</ecNumber>
    </recommendedName>
</protein>
<evidence type="ECO:0000256" key="2">
    <source>
        <dbReference type="ARBA" id="ARBA00004123"/>
    </source>
</evidence>
<evidence type="ECO:0000256" key="19">
    <source>
        <dbReference type="ARBA" id="ARBA00023242"/>
    </source>
</evidence>
<evidence type="ECO:0000256" key="11">
    <source>
        <dbReference type="ARBA" id="ARBA00022771"/>
    </source>
</evidence>
<feature type="domain" description="C4-type zinc-finger of DNA polymerase delta" evidence="26">
    <location>
        <begin position="1645"/>
        <end position="1747"/>
    </location>
</feature>
<dbReference type="Gene3D" id="1.10.287.690">
    <property type="entry name" value="Helix hairpin bin"/>
    <property type="match status" value="1"/>
</dbReference>
<comment type="subunit">
    <text evidence="21">Forms DNA polymerase zeta with REV7.</text>
</comment>
<dbReference type="FunFam" id="3.30.342.10:FF:000018">
    <property type="entry name" value="DNA polymerase"/>
    <property type="match status" value="1"/>
</dbReference>
<keyword evidence="18" id="KW-0234">DNA repair</keyword>
<evidence type="ECO:0000256" key="18">
    <source>
        <dbReference type="ARBA" id="ARBA00023204"/>
    </source>
</evidence>
<evidence type="ECO:0000256" key="22">
    <source>
        <dbReference type="RuleBase" id="RU000442"/>
    </source>
</evidence>
<evidence type="ECO:0000256" key="7">
    <source>
        <dbReference type="ARBA" id="ARBA00022695"/>
    </source>
</evidence>
<keyword evidence="17" id="KW-0496">Mitochondrion</keyword>
<dbReference type="GO" id="GO:0051539">
    <property type="term" value="F:4 iron, 4 sulfur cluster binding"/>
    <property type="evidence" value="ECO:0007669"/>
    <property type="project" value="UniProtKB-KW"/>
</dbReference>
<dbReference type="GO" id="GO:0005634">
    <property type="term" value="C:nucleus"/>
    <property type="evidence" value="ECO:0007669"/>
    <property type="project" value="UniProtKB-SubCell"/>
</dbReference>
<keyword evidence="12 22" id="KW-0862">Zinc</keyword>
<dbReference type="CDD" id="cd05778">
    <property type="entry name" value="DNA_polB_zeta_exo"/>
    <property type="match status" value="1"/>
</dbReference>
<dbReference type="InterPro" id="IPR023211">
    <property type="entry name" value="DNA_pol_palm_dom_sf"/>
</dbReference>
<dbReference type="InterPro" id="IPR006134">
    <property type="entry name" value="DNA-dir_DNA_pol_B_multi_dom"/>
</dbReference>
<proteinExistence type="inferred from homology"/>
<dbReference type="Proteomes" id="UP001320420">
    <property type="component" value="Unassembled WGS sequence"/>
</dbReference>
<keyword evidence="8 22" id="KW-0235">DNA replication</keyword>
<evidence type="ECO:0000256" key="9">
    <source>
        <dbReference type="ARBA" id="ARBA00022723"/>
    </source>
</evidence>
<feature type="region of interest" description="Disordered" evidence="23">
    <location>
        <begin position="560"/>
        <end position="681"/>
    </location>
</feature>
<feature type="domain" description="DNA-directed DNA polymerase family B multifunctional" evidence="24">
    <location>
        <begin position="1115"/>
        <end position="1574"/>
    </location>
</feature>
<keyword evidence="19 22" id="KW-0539">Nucleus</keyword>
<evidence type="ECO:0000256" key="14">
    <source>
        <dbReference type="ARBA" id="ARBA00023004"/>
    </source>
</evidence>
<keyword evidence="13 22" id="KW-0239">DNA-directed DNA polymerase</keyword>
<dbReference type="FunFam" id="3.30.420.10:FF:000024">
    <property type="entry name" value="DNA polymerase zeta catalytic subunit"/>
    <property type="match status" value="1"/>
</dbReference>
<dbReference type="InterPro" id="IPR043502">
    <property type="entry name" value="DNA/RNA_pol_sf"/>
</dbReference>
<feature type="region of interest" description="Disordered" evidence="23">
    <location>
        <begin position="382"/>
        <end position="401"/>
    </location>
</feature>
<evidence type="ECO:0000313" key="29">
    <source>
        <dbReference type="EMBL" id="KAK7748395.1"/>
    </source>
</evidence>
<dbReference type="SUPFAM" id="SSF56672">
    <property type="entry name" value="DNA/RNA polymerases"/>
    <property type="match status" value="1"/>
</dbReference>
<evidence type="ECO:0000256" key="12">
    <source>
        <dbReference type="ARBA" id="ARBA00022833"/>
    </source>
</evidence>
<evidence type="ECO:0000259" key="27">
    <source>
        <dbReference type="Pfam" id="PF24055"/>
    </source>
</evidence>
<keyword evidence="30" id="KW-1185">Reference proteome</keyword>
<evidence type="ECO:0000256" key="3">
    <source>
        <dbReference type="ARBA" id="ARBA00004173"/>
    </source>
</evidence>
<dbReference type="CDD" id="cd05534">
    <property type="entry name" value="POLBc_zeta"/>
    <property type="match status" value="1"/>
</dbReference>
<evidence type="ECO:0000256" key="4">
    <source>
        <dbReference type="ARBA" id="ARBA00005755"/>
    </source>
</evidence>
<evidence type="ECO:0000256" key="6">
    <source>
        <dbReference type="ARBA" id="ARBA00022679"/>
    </source>
</evidence>
<dbReference type="InterPro" id="IPR042087">
    <property type="entry name" value="DNA_pol_B_thumb"/>
</dbReference>
<dbReference type="PANTHER" id="PTHR45812">
    <property type="entry name" value="DNA POLYMERASE ZETA CATALYTIC SUBUNIT"/>
    <property type="match status" value="1"/>
</dbReference>
<evidence type="ECO:0000256" key="17">
    <source>
        <dbReference type="ARBA" id="ARBA00023128"/>
    </source>
</evidence>
<dbReference type="InterPro" id="IPR017964">
    <property type="entry name" value="DNA-dir_DNA_pol_B_CS"/>
</dbReference>
<dbReference type="GO" id="GO:0016035">
    <property type="term" value="C:zeta DNA polymerase complex"/>
    <property type="evidence" value="ECO:0007669"/>
    <property type="project" value="InterPro"/>
</dbReference>
<evidence type="ECO:0000256" key="20">
    <source>
        <dbReference type="ARBA" id="ARBA00049244"/>
    </source>
</evidence>
<dbReference type="InterPro" id="IPR012337">
    <property type="entry name" value="RNaseH-like_sf"/>
</dbReference>
<evidence type="ECO:0000313" key="30">
    <source>
        <dbReference type="Proteomes" id="UP001320420"/>
    </source>
</evidence>
<dbReference type="PRINTS" id="PR00106">
    <property type="entry name" value="DNAPOLB"/>
</dbReference>
<evidence type="ECO:0000259" key="28">
    <source>
        <dbReference type="Pfam" id="PF24065"/>
    </source>
</evidence>
<comment type="similarity">
    <text evidence="4 22">Belongs to the DNA polymerase type-B family.</text>
</comment>
<dbReference type="GO" id="GO:0000724">
    <property type="term" value="P:double-strand break repair via homologous recombination"/>
    <property type="evidence" value="ECO:0007669"/>
    <property type="project" value="TreeGrafter"/>
</dbReference>
<sequence>MDVFRVRLNCIDHYQATPTKYDPQLRDDASAFDLRKEPKIPVVRIFGSTETGQKVCAHIHGAFPYLYIEYDGSLQPDDVNAYIYRLHLSIDHALAVSYRRNVYDGNQKYVARITLAKGIPFFGFHVGYKFYLKIYMLNPMYMTRLAELLLQGVILKRRFQPHEAHLQYLLQFMTDYNIYGCDYVEVRRVSFRAPVPKREENEESLHIWHSQSVPNSCITDDANLPRASHCSIEVDICVQDIMNRAEIKERRLHHDFVERKHALPSDMKLVHSMAGLWRDETKRRKRRMMISNPGSSPFPPEALISMSADPRNSQPPGWLHEEEYRAQVHKLIRQENDQGARDDVTFDTFVQPVPLESTIQTLLQSVEDLYPENIASTLRMSSKVLEEDENPTSSILVDEDRILDDMKDDDGLFPDDSDEDQLRAAQALKDRPVLESRVLQNPTPKEAQIHKQSKSGPATRSVSSKRATTSHDMSDLDSPIPLPRGIATSCLLTGQRPKVPISRDLLLVAEKQGLISRSRDLPRVQQNEMVNKRSLSPAPKEQDSKRRRVEFALDINSHAVSDSNATRSDSSGEHKNAKFLSAPSQGPASYSKGKSGKGLKNSALKFTVVKDPNNPETKLRLSQQSNSQKSQDSPVQKHVSFEPLTLTPKTTAYASSESTKRDSISSSGSTIKGSSPQKAIDIGCLPRPQAQFVIFGELPPSTEDVLSTMQSLDRPGVIYQDAFYSEEKDVPNRTREYAGQEFRLEGNTTPYLPDFDPTGNSPATFAIKPDTPLDSRKGDQLYKEYRQECSLRSWEIADPPPTFKDVQSWWDEAQEAIEHAPKAGTRASGLDRRPYLSQIDGPTPKNKHGFKYSQKKKSTSVQHEAQYMSTMSLEIHVNSRGKLVPNPEEDEVQCIFWCSKSDEHFATSDQASLAVQSGMIVLSEDGLLARRIQKQTPVNVVEEPSELDLMTRMVEIVRTHDPDILTGYEVHGSSWGYLIERARFKYDYNLCDEFSRMKSQSFGRFGKEADRWGFNTTSTIRVTGRHMINIWRAMRGELNLLQYTMENVVWHLLHRRIPHYPWHILTAWYTSGRVRDLSKLLRYYLTRTKLDIEILEANELIPRTSEQARLLGVDFFSVFSRGSQFKVESIMFRIAKPENFILVSPDRKQVGSQNALECLPLVMEPQSAFYNSPLLVLDFQSLYPSVMIAYNYCYSTFLGRIVNWRGKSKMGFADYQRQEKLLCLLKDYINIAPNGIMYCKPEIRKSLLAKMLTEILETRLMVKSGMKQDKEDKTLQQLLNNRQLALKLLANVTYGYTSASFSGRMPCSEIADSIVQTGRETLERAIALIHSVSKWQAEVVYGDTDSLFVSLPGRTKDQAFAIGNEIAQAVTDMNPRPVKLKFEKVYHPCVLLAKKRYVGYKYEDPGQARPEFDAKGIETVRRDGTPAEQKIEEKALRLLFDTADLSQVKRYFQRQCDKIMRGAVSIQDFCFAREVKLGTYKNANGGVDVGPGPPPPPGALVSARRMLGDARAEPQYGERVPYVVVTGAPGARLADRCVAPADLLAPGGAASHLRLDADYYIAKNLIPPLERIFNLVGANVRQWYDEMPKVQRIRRVDPHAAHDIGNHHHHHDGGGGGGGGLVAAMTRKKGAAAATLESYMRAAACLVCDVKLKKNSNNSNTYYYNNDNNNSNADDLPLCSRCKGPDAPASLLTLQARLAAEEAKLLDVARVCRSCAGLAPLDGGGGGADVTDTIPCDSGDCPVFYTRMKQGARYRAERAVVEPAVRGLVARLEREDGEFYGE</sequence>
<evidence type="ECO:0000256" key="10">
    <source>
        <dbReference type="ARBA" id="ARBA00022763"/>
    </source>
</evidence>
<feature type="compositionally biased region" description="Polar residues" evidence="23">
    <location>
        <begin position="647"/>
        <end position="657"/>
    </location>
</feature>
<organism evidence="29 30">
    <name type="scientific">Diatrype stigma</name>
    <dbReference type="NCBI Taxonomy" id="117547"/>
    <lineage>
        <taxon>Eukaryota</taxon>
        <taxon>Fungi</taxon>
        <taxon>Dikarya</taxon>
        <taxon>Ascomycota</taxon>
        <taxon>Pezizomycotina</taxon>
        <taxon>Sordariomycetes</taxon>
        <taxon>Xylariomycetidae</taxon>
        <taxon>Xylariales</taxon>
        <taxon>Diatrypaceae</taxon>
        <taxon>Diatrype</taxon>
    </lineage>
</organism>
<dbReference type="FunFam" id="1.10.132.60:FF:000007">
    <property type="entry name" value="DNA polymerase"/>
    <property type="match status" value="1"/>
</dbReference>
<dbReference type="EC" id="2.7.7.7" evidence="22"/>
<dbReference type="InterPro" id="IPR025687">
    <property type="entry name" value="Znf-C4pol"/>
</dbReference>
<feature type="region of interest" description="Disordered" evidence="23">
    <location>
        <begin position="519"/>
        <end position="546"/>
    </location>
</feature>
<dbReference type="InterPro" id="IPR006172">
    <property type="entry name" value="DNA-dir_DNA_pol_B"/>
</dbReference>
<feature type="compositionally biased region" description="Low complexity" evidence="23">
    <location>
        <begin position="664"/>
        <end position="675"/>
    </location>
</feature>
<dbReference type="SMART" id="SM00486">
    <property type="entry name" value="POLBc"/>
    <property type="match status" value="1"/>
</dbReference>
<dbReference type="InterPro" id="IPR056435">
    <property type="entry name" value="DPOD/Z_N"/>
</dbReference>
<feature type="compositionally biased region" description="Polar residues" evidence="23">
    <location>
        <begin position="560"/>
        <end position="569"/>
    </location>
</feature>
<dbReference type="GO" id="GO:0006260">
    <property type="term" value="P:DNA replication"/>
    <property type="evidence" value="ECO:0007669"/>
    <property type="project" value="UniProtKB-KW"/>
</dbReference>
<evidence type="ECO:0000256" key="8">
    <source>
        <dbReference type="ARBA" id="ARBA00022705"/>
    </source>
</evidence>
<comment type="subcellular location">
    <subcellularLocation>
        <location evidence="3">Mitochondrion</location>
    </subcellularLocation>
    <subcellularLocation>
        <location evidence="2 22">Nucleus</location>
    </subcellularLocation>
</comment>
<dbReference type="Pfam" id="PF24055">
    <property type="entry name" value="POL3_N"/>
    <property type="match status" value="1"/>
</dbReference>